<dbReference type="GO" id="GO:0005634">
    <property type="term" value="C:nucleus"/>
    <property type="evidence" value="ECO:0007669"/>
    <property type="project" value="UniProtKB-SubCell"/>
</dbReference>
<evidence type="ECO:0000256" key="5">
    <source>
        <dbReference type="ARBA" id="ARBA00023155"/>
    </source>
</evidence>
<dbReference type="SUPFAM" id="SSF46689">
    <property type="entry name" value="Homeodomain-like"/>
    <property type="match status" value="1"/>
</dbReference>
<sequence>MSYLSPVSVSNAAVMNSAVNNMAAYFSKPAYQTTPNGLTGFPTPATNFISPNIYNPLDCHPSGLAWNNPQAPRKQRRERTTFTRSQLEILETVFMKTRYPDIFMREEMATKIGLPESRVQAVDWNELVWFKNRRAKARQQKKAQQNGASSCGSSDRNSSSDGSNSATAGSSTSSSTDQSSGGNSEVEIKTEDMSGGGNDSSSNGHQQQQQDQTNNSSPLQSSDHQLDIKNMNINAWNGTLSPSASYAASFPAAFRQYPGAYSYQTTPGMEYLSYPPVTGAATYMNPEWKFPMNT</sequence>
<accession>A0A914Y0F3</accession>
<dbReference type="PANTHER" id="PTHR45793:SF5">
    <property type="entry name" value="HOMEOTIC PROTEIN OCELLILESS"/>
    <property type="match status" value="1"/>
</dbReference>
<reference evidence="12" key="1">
    <citation type="submission" date="2022-11" db="UniProtKB">
        <authorList>
            <consortium name="WormBaseParasite"/>
        </authorList>
    </citation>
    <scope>IDENTIFICATION</scope>
</reference>
<evidence type="ECO:0000256" key="9">
    <source>
        <dbReference type="SAM" id="MobiDB-lite"/>
    </source>
</evidence>
<evidence type="ECO:0000256" key="6">
    <source>
        <dbReference type="ARBA" id="ARBA00023242"/>
    </source>
</evidence>
<keyword evidence="3" id="KW-0524">Neurogenesis</keyword>
<dbReference type="InterPro" id="IPR009057">
    <property type="entry name" value="Homeodomain-like_sf"/>
</dbReference>
<keyword evidence="4 7" id="KW-0238">DNA-binding</keyword>
<feature type="compositionally biased region" description="Low complexity" evidence="9">
    <location>
        <begin position="142"/>
        <end position="184"/>
    </location>
</feature>
<evidence type="ECO:0000259" key="10">
    <source>
        <dbReference type="PROSITE" id="PS50071"/>
    </source>
</evidence>
<keyword evidence="11" id="KW-1185">Reference proteome</keyword>
<evidence type="ECO:0000313" key="11">
    <source>
        <dbReference type="Proteomes" id="UP000887577"/>
    </source>
</evidence>
<feature type="region of interest" description="Disordered" evidence="9">
    <location>
        <begin position="137"/>
        <end position="223"/>
    </location>
</feature>
<feature type="DNA-binding region" description="Homeobox" evidence="7">
    <location>
        <begin position="75"/>
        <end position="141"/>
    </location>
</feature>
<protein>
    <submittedName>
        <fullName evidence="12">Homeobox domain-containing protein</fullName>
    </submittedName>
</protein>
<keyword evidence="2" id="KW-0217">Developmental protein</keyword>
<dbReference type="GO" id="GO:0007399">
    <property type="term" value="P:nervous system development"/>
    <property type="evidence" value="ECO:0007669"/>
    <property type="project" value="UniProtKB-KW"/>
</dbReference>
<evidence type="ECO:0000256" key="3">
    <source>
        <dbReference type="ARBA" id="ARBA00022902"/>
    </source>
</evidence>
<keyword evidence="6 7" id="KW-0539">Nucleus</keyword>
<dbReference type="Proteomes" id="UP000887577">
    <property type="component" value="Unplaced"/>
</dbReference>
<dbReference type="GO" id="GO:0000978">
    <property type="term" value="F:RNA polymerase II cis-regulatory region sequence-specific DNA binding"/>
    <property type="evidence" value="ECO:0007669"/>
    <property type="project" value="TreeGrafter"/>
</dbReference>
<dbReference type="GO" id="GO:0045944">
    <property type="term" value="P:positive regulation of transcription by RNA polymerase II"/>
    <property type="evidence" value="ECO:0007669"/>
    <property type="project" value="UniProtKB-ARBA"/>
</dbReference>
<dbReference type="Gene3D" id="1.10.10.60">
    <property type="entry name" value="Homeodomain-like"/>
    <property type="match status" value="1"/>
</dbReference>
<evidence type="ECO:0000256" key="2">
    <source>
        <dbReference type="ARBA" id="ARBA00022473"/>
    </source>
</evidence>
<dbReference type="AlphaFoldDB" id="A0A914Y0F3"/>
<dbReference type="WBParaSite" id="PSU_v2.g12692.t1">
    <property type="protein sequence ID" value="PSU_v2.g12692.t1"/>
    <property type="gene ID" value="PSU_v2.g12692"/>
</dbReference>
<name>A0A914Y0F3_9BILA</name>
<evidence type="ECO:0000256" key="4">
    <source>
        <dbReference type="ARBA" id="ARBA00023125"/>
    </source>
</evidence>
<feature type="domain" description="Homeobox" evidence="10">
    <location>
        <begin position="73"/>
        <end position="140"/>
    </location>
</feature>
<evidence type="ECO:0000256" key="7">
    <source>
        <dbReference type="PROSITE-ProRule" id="PRU00108"/>
    </source>
</evidence>
<keyword evidence="5 7" id="KW-0371">Homeobox</keyword>
<organism evidence="11 12">
    <name type="scientific">Panagrolaimus superbus</name>
    <dbReference type="NCBI Taxonomy" id="310955"/>
    <lineage>
        <taxon>Eukaryota</taxon>
        <taxon>Metazoa</taxon>
        <taxon>Ecdysozoa</taxon>
        <taxon>Nematoda</taxon>
        <taxon>Chromadorea</taxon>
        <taxon>Rhabditida</taxon>
        <taxon>Tylenchina</taxon>
        <taxon>Panagrolaimomorpha</taxon>
        <taxon>Panagrolaimoidea</taxon>
        <taxon>Panagrolaimidae</taxon>
        <taxon>Panagrolaimus</taxon>
    </lineage>
</organism>
<evidence type="ECO:0000256" key="1">
    <source>
        <dbReference type="ARBA" id="ARBA00004123"/>
    </source>
</evidence>
<comment type="subcellular location">
    <subcellularLocation>
        <location evidence="1 7 8">Nucleus</location>
    </subcellularLocation>
</comment>
<dbReference type="PANTHER" id="PTHR45793">
    <property type="entry name" value="HOMEOBOX PROTEIN"/>
    <property type="match status" value="1"/>
</dbReference>
<dbReference type="InterPro" id="IPR001356">
    <property type="entry name" value="HD"/>
</dbReference>
<dbReference type="PROSITE" id="PS50071">
    <property type="entry name" value="HOMEOBOX_2"/>
    <property type="match status" value="1"/>
</dbReference>
<dbReference type="FunFam" id="1.10.10.60:FF:000068">
    <property type="entry name" value="Orthodenticle homeobox 1"/>
    <property type="match status" value="1"/>
</dbReference>
<dbReference type="GO" id="GO:0000981">
    <property type="term" value="F:DNA-binding transcription factor activity, RNA polymerase II-specific"/>
    <property type="evidence" value="ECO:0007669"/>
    <property type="project" value="TreeGrafter"/>
</dbReference>
<feature type="compositionally biased region" description="Low complexity" evidence="9">
    <location>
        <begin position="199"/>
        <end position="217"/>
    </location>
</feature>
<evidence type="ECO:0000256" key="8">
    <source>
        <dbReference type="RuleBase" id="RU000682"/>
    </source>
</evidence>
<dbReference type="CDD" id="cd00086">
    <property type="entry name" value="homeodomain"/>
    <property type="match status" value="1"/>
</dbReference>
<dbReference type="SMART" id="SM00389">
    <property type="entry name" value="HOX"/>
    <property type="match status" value="1"/>
</dbReference>
<evidence type="ECO:0000313" key="12">
    <source>
        <dbReference type="WBParaSite" id="PSU_v2.g12692.t1"/>
    </source>
</evidence>
<proteinExistence type="predicted"/>
<dbReference type="Pfam" id="PF00046">
    <property type="entry name" value="Homeodomain"/>
    <property type="match status" value="1"/>
</dbReference>